<name>A0A423PWZ9_9GAMM</name>
<evidence type="ECO:0000313" key="5">
    <source>
        <dbReference type="Proteomes" id="UP000285310"/>
    </source>
</evidence>
<proteinExistence type="predicted"/>
<keyword evidence="5" id="KW-1185">Reference proteome</keyword>
<dbReference type="Pfam" id="PF00483">
    <property type="entry name" value="NTP_transferase"/>
    <property type="match status" value="1"/>
</dbReference>
<keyword evidence="1 4" id="KW-0808">Transferase</keyword>
<gene>
    <name evidence="4" type="ORF">SAJA_05525</name>
</gene>
<dbReference type="PANTHER" id="PTHR43584">
    <property type="entry name" value="NUCLEOTIDYL TRANSFERASE"/>
    <property type="match status" value="1"/>
</dbReference>
<dbReference type="Gene3D" id="3.90.550.10">
    <property type="entry name" value="Spore Coat Polysaccharide Biosynthesis Protein SpsA, Chain A"/>
    <property type="match status" value="1"/>
</dbReference>
<sequence>MKAMILAAGRGSRLRPFTDRVPKPLVEIAGMPLIGHHLCRLAAVGIRDVVINVAYRGDQIQAALGDGQRYGVSIRYSEETPGALDTGGGIAQATSVLGTDDFLLVNADVLTDFDFRQLMSPSPGAGSGPGLTLALIDNPAHHRRGDFGLVDGRLRDIAPRLTYAGIGRFSPGLFAARAGERFALTDIIQRAIQDGHAFGVHHPGRWIDVGRAATLARARQIG</sequence>
<dbReference type="Proteomes" id="UP000285310">
    <property type="component" value="Unassembled WGS sequence"/>
</dbReference>
<reference evidence="4 5" key="1">
    <citation type="submission" date="2013-10" db="EMBL/GenBank/DDBJ databases">
        <title>Salinisphaera japonica YTM-1 Genome Sequencing.</title>
        <authorList>
            <person name="Lai Q."/>
            <person name="Li C."/>
            <person name="Shao Z."/>
        </authorList>
    </citation>
    <scope>NUCLEOTIDE SEQUENCE [LARGE SCALE GENOMIC DNA]</scope>
    <source>
        <strain evidence="4 5">YTM-1</strain>
    </source>
</reference>
<dbReference type="SUPFAM" id="SSF53448">
    <property type="entry name" value="Nucleotide-diphospho-sugar transferases"/>
    <property type="match status" value="1"/>
</dbReference>
<dbReference type="InParanoid" id="A0A423PWZ9"/>
<feature type="domain" description="Nucleotidyl transferase" evidence="3">
    <location>
        <begin position="2"/>
        <end position="218"/>
    </location>
</feature>
<dbReference type="PANTHER" id="PTHR43584:SF8">
    <property type="entry name" value="N-ACETYLMURAMATE ALPHA-1-PHOSPHATE URIDYLYLTRANSFERASE"/>
    <property type="match status" value="1"/>
</dbReference>
<dbReference type="CDD" id="cd06422">
    <property type="entry name" value="NTP_transferase_like_1"/>
    <property type="match status" value="1"/>
</dbReference>
<organism evidence="4 5">
    <name type="scientific">Salinisphaera japonica YTM-1</name>
    <dbReference type="NCBI Taxonomy" id="1209778"/>
    <lineage>
        <taxon>Bacteria</taxon>
        <taxon>Pseudomonadati</taxon>
        <taxon>Pseudomonadota</taxon>
        <taxon>Gammaproteobacteria</taxon>
        <taxon>Salinisphaerales</taxon>
        <taxon>Salinisphaeraceae</taxon>
        <taxon>Salinisphaera</taxon>
    </lineage>
</organism>
<dbReference type="InterPro" id="IPR005835">
    <property type="entry name" value="NTP_transferase_dom"/>
</dbReference>
<dbReference type="EMBL" id="AYKG01000012">
    <property type="protein sequence ID" value="ROO30085.1"/>
    <property type="molecule type" value="Genomic_DNA"/>
</dbReference>
<keyword evidence="2 4" id="KW-0548">Nucleotidyltransferase</keyword>
<dbReference type="AlphaFoldDB" id="A0A423PWZ9"/>
<protein>
    <submittedName>
        <fullName evidence="4">Mannose-1-phosphate guanylyltransferase</fullName>
    </submittedName>
</protein>
<evidence type="ECO:0000313" key="4">
    <source>
        <dbReference type="EMBL" id="ROO30085.1"/>
    </source>
</evidence>
<evidence type="ECO:0000256" key="2">
    <source>
        <dbReference type="ARBA" id="ARBA00022695"/>
    </source>
</evidence>
<dbReference type="InterPro" id="IPR050065">
    <property type="entry name" value="GlmU-like"/>
</dbReference>
<evidence type="ECO:0000256" key="1">
    <source>
        <dbReference type="ARBA" id="ARBA00022679"/>
    </source>
</evidence>
<evidence type="ECO:0000259" key="3">
    <source>
        <dbReference type="Pfam" id="PF00483"/>
    </source>
</evidence>
<dbReference type="InterPro" id="IPR029044">
    <property type="entry name" value="Nucleotide-diphossugar_trans"/>
</dbReference>
<dbReference type="RefSeq" id="WP_123657639.1">
    <property type="nucleotide sequence ID" value="NZ_AYKG01000012.1"/>
</dbReference>
<accession>A0A423PWZ9</accession>
<comment type="caution">
    <text evidence="4">The sequence shown here is derived from an EMBL/GenBank/DDBJ whole genome shotgun (WGS) entry which is preliminary data.</text>
</comment>
<dbReference type="OrthoDB" id="9788272at2"/>
<dbReference type="GO" id="GO:0016779">
    <property type="term" value="F:nucleotidyltransferase activity"/>
    <property type="evidence" value="ECO:0007669"/>
    <property type="project" value="UniProtKB-KW"/>
</dbReference>